<dbReference type="AlphaFoldDB" id="A0A8S0PWH0"/>
<reference evidence="2 3" key="1">
    <citation type="submission" date="2019-12" db="EMBL/GenBank/DDBJ databases">
        <authorList>
            <person name="Alioto T."/>
            <person name="Alioto T."/>
            <person name="Gomez Garrido J."/>
        </authorList>
    </citation>
    <scope>NUCLEOTIDE SEQUENCE [LARGE SCALE GENOMIC DNA]</scope>
</reference>
<keyword evidence="3" id="KW-1185">Reference proteome</keyword>
<evidence type="ECO:0000313" key="3">
    <source>
        <dbReference type="Proteomes" id="UP000594638"/>
    </source>
</evidence>
<feature type="compositionally biased region" description="Basic and acidic residues" evidence="1">
    <location>
        <begin position="8"/>
        <end position="20"/>
    </location>
</feature>
<dbReference type="EMBL" id="CACTIH010000188">
    <property type="protein sequence ID" value="CAA2956453.1"/>
    <property type="molecule type" value="Genomic_DNA"/>
</dbReference>
<accession>A0A8S0PWH0</accession>
<protein>
    <submittedName>
        <fullName evidence="2">Uncharacterized protein</fullName>
    </submittedName>
</protein>
<evidence type="ECO:0000313" key="2">
    <source>
        <dbReference type="EMBL" id="CAA2956453.1"/>
    </source>
</evidence>
<sequence length="105" mass="12148">MKTPNYFKPDETAGLAKDEEGARDALDSGIDVIEKDERLEHTLNFEAIVACERYCSEVAITLPDFVSVRCSDFRPMARWRAVSRQEIRVILGFWRERQGLRPTTR</sequence>
<feature type="region of interest" description="Disordered" evidence="1">
    <location>
        <begin position="1"/>
        <end position="20"/>
    </location>
</feature>
<evidence type="ECO:0000256" key="1">
    <source>
        <dbReference type="SAM" id="MobiDB-lite"/>
    </source>
</evidence>
<comment type="caution">
    <text evidence="2">The sequence shown here is derived from an EMBL/GenBank/DDBJ whole genome shotgun (WGS) entry which is preliminary data.</text>
</comment>
<organism evidence="2 3">
    <name type="scientific">Olea europaea subsp. europaea</name>
    <dbReference type="NCBI Taxonomy" id="158383"/>
    <lineage>
        <taxon>Eukaryota</taxon>
        <taxon>Viridiplantae</taxon>
        <taxon>Streptophyta</taxon>
        <taxon>Embryophyta</taxon>
        <taxon>Tracheophyta</taxon>
        <taxon>Spermatophyta</taxon>
        <taxon>Magnoliopsida</taxon>
        <taxon>eudicotyledons</taxon>
        <taxon>Gunneridae</taxon>
        <taxon>Pentapetalae</taxon>
        <taxon>asterids</taxon>
        <taxon>lamiids</taxon>
        <taxon>Lamiales</taxon>
        <taxon>Oleaceae</taxon>
        <taxon>Oleeae</taxon>
        <taxon>Olea</taxon>
    </lineage>
</organism>
<dbReference type="Proteomes" id="UP000594638">
    <property type="component" value="Unassembled WGS sequence"/>
</dbReference>
<gene>
    <name evidence="2" type="ORF">OLEA9_A076204</name>
</gene>
<dbReference type="Gramene" id="OE9A076204T1">
    <property type="protein sequence ID" value="OE9A076204C1"/>
    <property type="gene ID" value="OE9A076204"/>
</dbReference>
<name>A0A8S0PWH0_OLEEU</name>
<proteinExistence type="predicted"/>